<feature type="domain" description="PH" evidence="2">
    <location>
        <begin position="78"/>
        <end position="183"/>
    </location>
</feature>
<reference evidence="3" key="1">
    <citation type="submission" date="2021-01" db="UniProtKB">
        <authorList>
            <consortium name="EnsemblMetazoa"/>
        </authorList>
    </citation>
    <scope>IDENTIFICATION</scope>
</reference>
<dbReference type="CDD" id="cd00821">
    <property type="entry name" value="PH"/>
    <property type="match status" value="1"/>
</dbReference>
<dbReference type="Gene3D" id="2.30.29.30">
    <property type="entry name" value="Pleckstrin-homology domain (PH domain)/Phosphotyrosine-binding domain (PTB)"/>
    <property type="match status" value="1"/>
</dbReference>
<dbReference type="InterPro" id="IPR011993">
    <property type="entry name" value="PH-like_dom_sf"/>
</dbReference>
<name>A0A7M5V8V8_9CNID</name>
<dbReference type="SMART" id="SM00233">
    <property type="entry name" value="PH"/>
    <property type="match status" value="1"/>
</dbReference>
<keyword evidence="4" id="KW-1185">Reference proteome</keyword>
<sequence length="271" mass="31208">MNDIRAQLIQPDQQRTATPTPTPTPTPTTNNLRHCFHVKSKSIDGGDISHHKRMKFSPPSPVELNAKGSFNELEGINSSLCEGYLFIQSKALWMFPNHLWKKRYFTLKGDVLFFTKSKGDLIFQDTTPAIEIEADTGIYPEENLKGKSKYLIRICKGKQTFTLCSESEDDRNTWLACLLTVITQKYVVNFKAGFYKSVRLNYKPNKAKTHQRHSSFIPRKAPEDGFDPKFSRIDERGSIIMSRTESLFEISPSQKKEFPFHERQTSFVEMQ</sequence>
<dbReference type="Proteomes" id="UP000594262">
    <property type="component" value="Unplaced"/>
</dbReference>
<organism evidence="3 4">
    <name type="scientific">Clytia hemisphaerica</name>
    <dbReference type="NCBI Taxonomy" id="252671"/>
    <lineage>
        <taxon>Eukaryota</taxon>
        <taxon>Metazoa</taxon>
        <taxon>Cnidaria</taxon>
        <taxon>Hydrozoa</taxon>
        <taxon>Hydroidolina</taxon>
        <taxon>Leptothecata</taxon>
        <taxon>Obeliida</taxon>
        <taxon>Clytiidae</taxon>
        <taxon>Clytia</taxon>
    </lineage>
</organism>
<proteinExistence type="predicted"/>
<feature type="region of interest" description="Disordered" evidence="1">
    <location>
        <begin position="1"/>
        <end position="31"/>
    </location>
</feature>
<evidence type="ECO:0000313" key="4">
    <source>
        <dbReference type="Proteomes" id="UP000594262"/>
    </source>
</evidence>
<evidence type="ECO:0000259" key="2">
    <source>
        <dbReference type="PROSITE" id="PS50003"/>
    </source>
</evidence>
<evidence type="ECO:0000313" key="3">
    <source>
        <dbReference type="EnsemblMetazoa" id="CLYHEMP011808.1"/>
    </source>
</evidence>
<dbReference type="Pfam" id="PF00169">
    <property type="entry name" value="PH"/>
    <property type="match status" value="1"/>
</dbReference>
<dbReference type="AlphaFoldDB" id="A0A7M5V8V8"/>
<dbReference type="SUPFAM" id="SSF50729">
    <property type="entry name" value="PH domain-like"/>
    <property type="match status" value="1"/>
</dbReference>
<dbReference type="EnsemblMetazoa" id="CLYHEMT011808.1">
    <property type="protein sequence ID" value="CLYHEMP011808.1"/>
    <property type="gene ID" value="CLYHEMG011808"/>
</dbReference>
<dbReference type="PROSITE" id="PS50003">
    <property type="entry name" value="PH_DOMAIN"/>
    <property type="match status" value="1"/>
</dbReference>
<accession>A0A7M5V8V8</accession>
<dbReference type="OrthoDB" id="5946437at2759"/>
<protein>
    <recommendedName>
        <fullName evidence="2">PH domain-containing protein</fullName>
    </recommendedName>
</protein>
<dbReference type="InterPro" id="IPR001849">
    <property type="entry name" value="PH_domain"/>
</dbReference>
<evidence type="ECO:0000256" key="1">
    <source>
        <dbReference type="SAM" id="MobiDB-lite"/>
    </source>
</evidence>